<dbReference type="EMBL" id="KK852451">
    <property type="protein sequence ID" value="KDR23672.1"/>
    <property type="molecule type" value="Genomic_DNA"/>
</dbReference>
<keyword evidence="2" id="KW-0732">Signal</keyword>
<reference evidence="3 4" key="1">
    <citation type="journal article" date="2014" name="Nat. Commun.">
        <title>Molecular traces of alternative social organization in a termite genome.</title>
        <authorList>
            <person name="Terrapon N."/>
            <person name="Li C."/>
            <person name="Robertson H.M."/>
            <person name="Ji L."/>
            <person name="Meng X."/>
            <person name="Booth W."/>
            <person name="Chen Z."/>
            <person name="Childers C.P."/>
            <person name="Glastad K.M."/>
            <person name="Gokhale K."/>
            <person name="Gowin J."/>
            <person name="Gronenberg W."/>
            <person name="Hermansen R.A."/>
            <person name="Hu H."/>
            <person name="Hunt B.G."/>
            <person name="Huylmans A.K."/>
            <person name="Khalil S.M."/>
            <person name="Mitchell R.D."/>
            <person name="Munoz-Torres M.C."/>
            <person name="Mustard J.A."/>
            <person name="Pan H."/>
            <person name="Reese J.T."/>
            <person name="Scharf M.E."/>
            <person name="Sun F."/>
            <person name="Vogel H."/>
            <person name="Xiao J."/>
            <person name="Yang W."/>
            <person name="Yang Z."/>
            <person name="Yang Z."/>
            <person name="Zhou J."/>
            <person name="Zhu J."/>
            <person name="Brent C.S."/>
            <person name="Elsik C.G."/>
            <person name="Goodisman M.A."/>
            <person name="Liberles D.A."/>
            <person name="Roe R.M."/>
            <person name="Vargo E.L."/>
            <person name="Vilcinskas A."/>
            <person name="Wang J."/>
            <person name="Bornberg-Bauer E."/>
            <person name="Korb J."/>
            <person name="Zhang G."/>
            <person name="Liebig J."/>
        </authorList>
    </citation>
    <scope>NUCLEOTIDE SEQUENCE [LARGE SCALE GENOMIC DNA]</scope>
    <source>
        <tissue evidence="3">Whole organism</tissue>
    </source>
</reference>
<gene>
    <name evidence="3" type="ORF">L798_11144</name>
</gene>
<evidence type="ECO:0000256" key="1">
    <source>
        <dbReference type="SAM" id="MobiDB-lite"/>
    </source>
</evidence>
<name>A0A067RIS0_ZOONE</name>
<dbReference type="Proteomes" id="UP000027135">
    <property type="component" value="Unassembled WGS sequence"/>
</dbReference>
<evidence type="ECO:0008006" key="5">
    <source>
        <dbReference type="Google" id="ProtNLM"/>
    </source>
</evidence>
<dbReference type="AlphaFoldDB" id="A0A067RIS0"/>
<evidence type="ECO:0000313" key="3">
    <source>
        <dbReference type="EMBL" id="KDR23672.1"/>
    </source>
</evidence>
<feature type="signal peptide" evidence="2">
    <location>
        <begin position="1"/>
        <end position="21"/>
    </location>
</feature>
<accession>A0A067RIS0</accession>
<sequence length="102" mass="10963">MSPLSCRPLLCLSLATFTVNCRVPPQTLYTPDVYTGIRPSCTLRKARQPPAASTALPSRSSAGSKAGAPNTVTCVRYNGAELILILPDSSPEKYSTYLWVTT</sequence>
<feature type="region of interest" description="Disordered" evidence="1">
    <location>
        <begin position="45"/>
        <end position="69"/>
    </location>
</feature>
<dbReference type="InParanoid" id="A0A067RIS0"/>
<organism evidence="3 4">
    <name type="scientific">Zootermopsis nevadensis</name>
    <name type="common">Dampwood termite</name>
    <dbReference type="NCBI Taxonomy" id="136037"/>
    <lineage>
        <taxon>Eukaryota</taxon>
        <taxon>Metazoa</taxon>
        <taxon>Ecdysozoa</taxon>
        <taxon>Arthropoda</taxon>
        <taxon>Hexapoda</taxon>
        <taxon>Insecta</taxon>
        <taxon>Pterygota</taxon>
        <taxon>Neoptera</taxon>
        <taxon>Polyneoptera</taxon>
        <taxon>Dictyoptera</taxon>
        <taxon>Blattodea</taxon>
        <taxon>Blattoidea</taxon>
        <taxon>Termitoidae</taxon>
        <taxon>Termopsidae</taxon>
        <taxon>Zootermopsis</taxon>
    </lineage>
</organism>
<evidence type="ECO:0000313" key="4">
    <source>
        <dbReference type="Proteomes" id="UP000027135"/>
    </source>
</evidence>
<keyword evidence="4" id="KW-1185">Reference proteome</keyword>
<protein>
    <recommendedName>
        <fullName evidence="5">Secreted protein</fullName>
    </recommendedName>
</protein>
<proteinExistence type="predicted"/>
<evidence type="ECO:0000256" key="2">
    <source>
        <dbReference type="SAM" id="SignalP"/>
    </source>
</evidence>
<feature type="chain" id="PRO_5001645206" description="Secreted protein" evidence="2">
    <location>
        <begin position="22"/>
        <end position="102"/>
    </location>
</feature>